<dbReference type="PROSITE" id="PS50238">
    <property type="entry name" value="RHOGAP"/>
    <property type="match status" value="1"/>
</dbReference>
<evidence type="ECO:0000256" key="2">
    <source>
        <dbReference type="SAM" id="MobiDB-lite"/>
    </source>
</evidence>
<dbReference type="PROSITE" id="PS50031">
    <property type="entry name" value="EH"/>
    <property type="match status" value="1"/>
</dbReference>
<dbReference type="GO" id="GO:0007264">
    <property type="term" value="P:small GTPase-mediated signal transduction"/>
    <property type="evidence" value="ECO:0007669"/>
    <property type="project" value="TreeGrafter"/>
</dbReference>
<dbReference type="InterPro" id="IPR018247">
    <property type="entry name" value="EF_Hand_1_Ca_BS"/>
</dbReference>
<evidence type="ECO:0000259" key="4">
    <source>
        <dbReference type="PROSITE" id="PS50222"/>
    </source>
</evidence>
<dbReference type="PROSITE" id="PS00018">
    <property type="entry name" value="EF_HAND_1"/>
    <property type="match status" value="1"/>
</dbReference>
<organism evidence="6 7">
    <name type="scientific">Galdieria yellowstonensis</name>
    <dbReference type="NCBI Taxonomy" id="3028027"/>
    <lineage>
        <taxon>Eukaryota</taxon>
        <taxon>Rhodophyta</taxon>
        <taxon>Bangiophyceae</taxon>
        <taxon>Galdieriales</taxon>
        <taxon>Galdieriaceae</taxon>
        <taxon>Galdieria</taxon>
    </lineage>
</organism>
<dbReference type="CDD" id="cd00159">
    <property type="entry name" value="RhoGAP"/>
    <property type="match status" value="1"/>
</dbReference>
<reference evidence="6 7" key="1">
    <citation type="submission" date="2022-07" db="EMBL/GenBank/DDBJ databases">
        <title>Genome-wide signatures of adaptation to extreme environments.</title>
        <authorList>
            <person name="Cho C.H."/>
            <person name="Yoon H.S."/>
        </authorList>
    </citation>
    <scope>NUCLEOTIDE SEQUENCE [LARGE SCALE GENOMIC DNA]</scope>
    <source>
        <strain evidence="6 7">108.79 E11</strain>
    </source>
</reference>
<dbReference type="Pfam" id="PF00620">
    <property type="entry name" value="RhoGAP"/>
    <property type="match status" value="1"/>
</dbReference>
<dbReference type="SMART" id="SM00027">
    <property type="entry name" value="EH"/>
    <property type="match status" value="1"/>
</dbReference>
<feature type="domain" description="Rho-GAP" evidence="5">
    <location>
        <begin position="85"/>
        <end position="269"/>
    </location>
</feature>
<dbReference type="Gene3D" id="1.10.238.10">
    <property type="entry name" value="EF-hand"/>
    <property type="match status" value="1"/>
</dbReference>
<proteinExistence type="predicted"/>
<dbReference type="SUPFAM" id="SSF48350">
    <property type="entry name" value="GTPase activation domain, GAP"/>
    <property type="match status" value="1"/>
</dbReference>
<accession>A0AAV9ICW8</accession>
<dbReference type="InterPro" id="IPR002048">
    <property type="entry name" value="EF_hand_dom"/>
</dbReference>
<dbReference type="Gene3D" id="1.10.555.10">
    <property type="entry name" value="Rho GTPase activation protein"/>
    <property type="match status" value="1"/>
</dbReference>
<feature type="region of interest" description="Disordered" evidence="2">
    <location>
        <begin position="1"/>
        <end position="65"/>
    </location>
</feature>
<comment type="caution">
    <text evidence="6">The sequence shown here is derived from an EMBL/GenBank/DDBJ whole genome shotgun (WGS) entry which is preliminary data.</text>
</comment>
<keyword evidence="7" id="KW-1185">Reference proteome</keyword>
<sequence length="570" mass="64257">MSNGKSRRRLSLDSFRSLTQSHEKRKSQSGYESDSSSPNSKRSSIFQKLVTPGNSSKRASVAGVRINKTGKQSQYEIARKGNQKNGLSFGEKTSILECINFLNEEPHVLEAEGIFRSSGSFSQMQNLRTRLMQGYKIPRSCRHNGGNVPDPLTVADLLKDLLRNLESSLLPKEAGRQLLSTQQSNKGLSLLHVTHGMHEDNKEVFEDLMQLLAKTASLSLFNHMNSKNIATIFAPTLIKWDPLQSAARTELQAVTEAVACIIDDYMSGGSVKEEKRLKTRKHHSMPLHLQPNPFYNPPKYLPVSKRSDYNAEKENRLDGSNSIRSVPKIRDSRKPKEIIQWKPLSDEERTSFDASFHAVDITDKGCISASEGIAFLSKFSLSLEQVALIWNLVDTNDSGVLGIREWRVAMALCMGLNRNCQIPTKLPAVLEQELTGPIQDSSDMNALREAEIPEGSSIHLNDRLSEKNCNVNESVETVQKLPQHLRNDQNEMAWNIEAHSIDETIDLQPFRKNTESVGEPQSYDDALESIRWLWIETAPVSKNCYEKLIQEMPHLDPLTRRKLLGRGFHQ</sequence>
<feature type="compositionally biased region" description="Low complexity" evidence="2">
    <location>
        <begin position="33"/>
        <end position="44"/>
    </location>
</feature>
<dbReference type="SUPFAM" id="SSF47473">
    <property type="entry name" value="EF-hand"/>
    <property type="match status" value="1"/>
</dbReference>
<dbReference type="AlphaFoldDB" id="A0AAV9ICW8"/>
<dbReference type="GO" id="GO:0005509">
    <property type="term" value="F:calcium ion binding"/>
    <property type="evidence" value="ECO:0007669"/>
    <property type="project" value="InterPro"/>
</dbReference>
<keyword evidence="1" id="KW-0106">Calcium</keyword>
<dbReference type="SMART" id="SM00324">
    <property type="entry name" value="RhoGAP"/>
    <property type="match status" value="1"/>
</dbReference>
<feature type="domain" description="EH" evidence="3">
    <location>
        <begin position="348"/>
        <end position="441"/>
    </location>
</feature>
<evidence type="ECO:0000256" key="1">
    <source>
        <dbReference type="ARBA" id="ARBA00022837"/>
    </source>
</evidence>
<name>A0AAV9ICW8_9RHOD</name>
<gene>
    <name evidence="6" type="ORF">GAYE_SCF09G3223</name>
</gene>
<evidence type="ECO:0000259" key="3">
    <source>
        <dbReference type="PROSITE" id="PS50031"/>
    </source>
</evidence>
<feature type="domain" description="EF-hand" evidence="4">
    <location>
        <begin position="381"/>
        <end position="416"/>
    </location>
</feature>
<dbReference type="Pfam" id="PF12763">
    <property type="entry name" value="EH"/>
    <property type="match status" value="1"/>
</dbReference>
<evidence type="ECO:0000313" key="6">
    <source>
        <dbReference type="EMBL" id="KAK4525315.1"/>
    </source>
</evidence>
<dbReference type="InterPro" id="IPR008936">
    <property type="entry name" value="Rho_GTPase_activation_prot"/>
</dbReference>
<dbReference type="InterPro" id="IPR000198">
    <property type="entry name" value="RhoGAP_dom"/>
</dbReference>
<dbReference type="GO" id="GO:0005096">
    <property type="term" value="F:GTPase activator activity"/>
    <property type="evidence" value="ECO:0007669"/>
    <property type="project" value="TreeGrafter"/>
</dbReference>
<evidence type="ECO:0000259" key="5">
    <source>
        <dbReference type="PROSITE" id="PS50238"/>
    </source>
</evidence>
<dbReference type="EMBL" id="JANCYU010000029">
    <property type="protein sequence ID" value="KAK4525315.1"/>
    <property type="molecule type" value="Genomic_DNA"/>
</dbReference>
<dbReference type="Proteomes" id="UP001300502">
    <property type="component" value="Unassembled WGS sequence"/>
</dbReference>
<dbReference type="InterPro" id="IPR011992">
    <property type="entry name" value="EF-hand-dom_pair"/>
</dbReference>
<dbReference type="PANTHER" id="PTHR45808:SF2">
    <property type="entry name" value="RHO GTPASE-ACTIVATING PROTEIN 68F"/>
    <property type="match status" value="1"/>
</dbReference>
<dbReference type="PANTHER" id="PTHR45808">
    <property type="entry name" value="RHO GTPASE-ACTIVATING PROTEIN 68F"/>
    <property type="match status" value="1"/>
</dbReference>
<protein>
    <submittedName>
        <fullName evidence="6">Uncharacterized protein</fullName>
    </submittedName>
</protein>
<dbReference type="PROSITE" id="PS50222">
    <property type="entry name" value="EF_HAND_2"/>
    <property type="match status" value="1"/>
</dbReference>
<evidence type="ECO:0000313" key="7">
    <source>
        <dbReference type="Proteomes" id="UP001300502"/>
    </source>
</evidence>
<dbReference type="InterPro" id="IPR000261">
    <property type="entry name" value="EH_dom"/>
</dbReference>
<dbReference type="GO" id="GO:0005737">
    <property type="term" value="C:cytoplasm"/>
    <property type="evidence" value="ECO:0007669"/>
    <property type="project" value="TreeGrafter"/>
</dbReference>